<accession>A0ABP7HSC8</accession>
<sequence length="186" mass="21242">MSHLPPIGTIGELRARLAGMHRAGSGDRARELEERLYQRTIQAFREGRLVIYSLRSAWQTPCALGEFHEVNGAWQSAMLVYGPWDTGQEHTRITTWRDLPGQEFHPDALPLTQASPPQDIQVRIDDRLTPATLRRDPETWELWTAIDEHKILLTGRGPLGDLTLAKLDDIVPVIAARRTRIENRRR</sequence>
<dbReference type="Proteomes" id="UP001501009">
    <property type="component" value="Unassembled WGS sequence"/>
</dbReference>
<keyword evidence="2" id="KW-1185">Reference proteome</keyword>
<dbReference type="EMBL" id="BAABDE010000017">
    <property type="protein sequence ID" value="GAA3800054.1"/>
    <property type="molecule type" value="Genomic_DNA"/>
</dbReference>
<gene>
    <name evidence="1" type="ORF">GCM10022403_037850</name>
</gene>
<evidence type="ECO:0000313" key="1">
    <source>
        <dbReference type="EMBL" id="GAA3800054.1"/>
    </source>
</evidence>
<proteinExistence type="predicted"/>
<organism evidence="1 2">
    <name type="scientific">Streptomyces coacervatus</name>
    <dbReference type="NCBI Taxonomy" id="647381"/>
    <lineage>
        <taxon>Bacteria</taxon>
        <taxon>Bacillati</taxon>
        <taxon>Actinomycetota</taxon>
        <taxon>Actinomycetes</taxon>
        <taxon>Kitasatosporales</taxon>
        <taxon>Streptomycetaceae</taxon>
        <taxon>Streptomyces</taxon>
    </lineage>
</organism>
<evidence type="ECO:0000313" key="2">
    <source>
        <dbReference type="Proteomes" id="UP001501009"/>
    </source>
</evidence>
<protein>
    <submittedName>
        <fullName evidence="1">Uncharacterized protein</fullName>
    </submittedName>
</protein>
<comment type="caution">
    <text evidence="1">The sequence shown here is derived from an EMBL/GenBank/DDBJ whole genome shotgun (WGS) entry which is preliminary data.</text>
</comment>
<name>A0ABP7HSC8_9ACTN</name>
<reference evidence="2" key="1">
    <citation type="journal article" date="2019" name="Int. J. Syst. Evol. Microbiol.">
        <title>The Global Catalogue of Microorganisms (GCM) 10K type strain sequencing project: providing services to taxonomists for standard genome sequencing and annotation.</title>
        <authorList>
            <consortium name="The Broad Institute Genomics Platform"/>
            <consortium name="The Broad Institute Genome Sequencing Center for Infectious Disease"/>
            <person name="Wu L."/>
            <person name="Ma J."/>
        </authorList>
    </citation>
    <scope>NUCLEOTIDE SEQUENCE [LARGE SCALE GENOMIC DNA]</scope>
    <source>
        <strain evidence="2">JCM 17138</strain>
    </source>
</reference>